<dbReference type="Proteomes" id="UP001365542">
    <property type="component" value="Unassembled WGS sequence"/>
</dbReference>
<comment type="caution">
    <text evidence="13">The sequence shown here is derived from an EMBL/GenBank/DDBJ whole genome shotgun (WGS) entry which is preliminary data.</text>
</comment>
<name>A0AAV9XQR4_9PEZI</name>
<comment type="similarity">
    <text evidence="1">Belongs to the protein kinase superfamily. NEK Ser/Thr protein kinase family. NIMA subfamily.</text>
</comment>
<dbReference type="PROSITE" id="PS00107">
    <property type="entry name" value="PROTEIN_KINASE_ATP"/>
    <property type="match status" value="1"/>
</dbReference>
<dbReference type="InterPro" id="IPR002110">
    <property type="entry name" value="Ankyrin_rpt"/>
</dbReference>
<comment type="catalytic activity">
    <reaction evidence="8">
        <text>L-threonyl-[protein] + ATP = O-phospho-L-threonyl-[protein] + ADP + H(+)</text>
        <dbReference type="Rhea" id="RHEA:46608"/>
        <dbReference type="Rhea" id="RHEA-COMP:11060"/>
        <dbReference type="Rhea" id="RHEA-COMP:11605"/>
        <dbReference type="ChEBI" id="CHEBI:15378"/>
        <dbReference type="ChEBI" id="CHEBI:30013"/>
        <dbReference type="ChEBI" id="CHEBI:30616"/>
        <dbReference type="ChEBI" id="CHEBI:61977"/>
        <dbReference type="ChEBI" id="CHEBI:456216"/>
        <dbReference type="EC" id="2.7.11.1"/>
    </reaction>
</comment>
<dbReference type="Gene3D" id="1.25.40.20">
    <property type="entry name" value="Ankyrin repeat-containing domain"/>
    <property type="match status" value="2"/>
</dbReference>
<dbReference type="Pfam" id="PF12796">
    <property type="entry name" value="Ank_2"/>
    <property type="match status" value="1"/>
</dbReference>
<feature type="repeat" description="ANK" evidence="10">
    <location>
        <begin position="580"/>
        <end position="613"/>
    </location>
</feature>
<evidence type="ECO:0000313" key="14">
    <source>
        <dbReference type="Proteomes" id="UP001365542"/>
    </source>
</evidence>
<evidence type="ECO:0000256" key="8">
    <source>
        <dbReference type="ARBA" id="ARBA00047899"/>
    </source>
</evidence>
<evidence type="ECO:0000256" key="1">
    <source>
        <dbReference type="ARBA" id="ARBA00010886"/>
    </source>
</evidence>
<accession>A0AAV9XQR4</accession>
<keyword evidence="6 13" id="KW-0418">Kinase</keyword>
<evidence type="ECO:0000256" key="3">
    <source>
        <dbReference type="ARBA" id="ARBA00022527"/>
    </source>
</evidence>
<feature type="domain" description="Protein kinase" evidence="12">
    <location>
        <begin position="13"/>
        <end position="314"/>
    </location>
</feature>
<evidence type="ECO:0000256" key="4">
    <source>
        <dbReference type="ARBA" id="ARBA00022679"/>
    </source>
</evidence>
<dbReference type="GO" id="GO:0004674">
    <property type="term" value="F:protein serine/threonine kinase activity"/>
    <property type="evidence" value="ECO:0007669"/>
    <property type="project" value="UniProtKB-KW"/>
</dbReference>
<dbReference type="InterPro" id="IPR050660">
    <property type="entry name" value="NEK_Ser/Thr_kinase"/>
</dbReference>
<dbReference type="InterPro" id="IPR011009">
    <property type="entry name" value="Kinase-like_dom_sf"/>
</dbReference>
<dbReference type="Pfam" id="PF00069">
    <property type="entry name" value="Pkinase"/>
    <property type="match status" value="1"/>
</dbReference>
<dbReference type="SMART" id="SM00248">
    <property type="entry name" value="ANK"/>
    <property type="match status" value="4"/>
</dbReference>
<dbReference type="SUPFAM" id="SSF56112">
    <property type="entry name" value="Protein kinase-like (PK-like)"/>
    <property type="match status" value="1"/>
</dbReference>
<dbReference type="PANTHER" id="PTHR43671:SF98">
    <property type="entry name" value="SERINE_THREONINE-PROTEIN KINASE NEK11"/>
    <property type="match status" value="1"/>
</dbReference>
<keyword evidence="4" id="KW-0808">Transferase</keyword>
<dbReference type="PROSITE" id="PS50011">
    <property type="entry name" value="PROTEIN_KINASE_DOM"/>
    <property type="match status" value="1"/>
</dbReference>
<gene>
    <name evidence="13" type="primary">NEK2_1</name>
    <name evidence="13" type="ORF">TWF694_000298</name>
</gene>
<dbReference type="InterPro" id="IPR000719">
    <property type="entry name" value="Prot_kinase_dom"/>
</dbReference>
<evidence type="ECO:0000259" key="12">
    <source>
        <dbReference type="PROSITE" id="PS50011"/>
    </source>
</evidence>
<keyword evidence="14" id="KW-1185">Reference proteome</keyword>
<dbReference type="GO" id="GO:0005524">
    <property type="term" value="F:ATP binding"/>
    <property type="evidence" value="ECO:0007669"/>
    <property type="project" value="UniProtKB-UniRule"/>
</dbReference>
<keyword evidence="10" id="KW-0040">ANK repeat</keyword>
<protein>
    <recommendedName>
        <fullName evidence="2">non-specific serine/threonine protein kinase</fullName>
        <ecNumber evidence="2">2.7.11.1</ecNumber>
    </recommendedName>
</protein>
<feature type="binding site" evidence="11">
    <location>
        <position position="42"/>
    </location>
    <ligand>
        <name>ATP</name>
        <dbReference type="ChEBI" id="CHEBI:30616"/>
    </ligand>
</feature>
<evidence type="ECO:0000256" key="2">
    <source>
        <dbReference type="ARBA" id="ARBA00012513"/>
    </source>
</evidence>
<dbReference type="InterPro" id="IPR017441">
    <property type="entry name" value="Protein_kinase_ATP_BS"/>
</dbReference>
<dbReference type="PANTHER" id="PTHR43671">
    <property type="entry name" value="SERINE/THREONINE-PROTEIN KINASE NEK"/>
    <property type="match status" value="1"/>
</dbReference>
<dbReference type="PROSITE" id="PS50088">
    <property type="entry name" value="ANK_REPEAT"/>
    <property type="match status" value="1"/>
</dbReference>
<dbReference type="CDD" id="cd00180">
    <property type="entry name" value="PKc"/>
    <property type="match status" value="1"/>
</dbReference>
<dbReference type="Gene3D" id="3.30.200.20">
    <property type="entry name" value="Phosphorylase Kinase, domain 1"/>
    <property type="match status" value="1"/>
</dbReference>
<evidence type="ECO:0000256" key="9">
    <source>
        <dbReference type="ARBA" id="ARBA00048679"/>
    </source>
</evidence>
<comment type="catalytic activity">
    <reaction evidence="9">
        <text>L-seryl-[protein] + ATP = O-phospho-L-seryl-[protein] + ADP + H(+)</text>
        <dbReference type="Rhea" id="RHEA:17989"/>
        <dbReference type="Rhea" id="RHEA-COMP:9863"/>
        <dbReference type="Rhea" id="RHEA-COMP:11604"/>
        <dbReference type="ChEBI" id="CHEBI:15378"/>
        <dbReference type="ChEBI" id="CHEBI:29999"/>
        <dbReference type="ChEBI" id="CHEBI:30616"/>
        <dbReference type="ChEBI" id="CHEBI:83421"/>
        <dbReference type="ChEBI" id="CHEBI:456216"/>
        <dbReference type="EC" id="2.7.11.1"/>
    </reaction>
</comment>
<dbReference type="AlphaFoldDB" id="A0AAV9XQR4"/>
<dbReference type="EC" id="2.7.11.1" evidence="2"/>
<evidence type="ECO:0000256" key="11">
    <source>
        <dbReference type="PROSITE-ProRule" id="PRU10141"/>
    </source>
</evidence>
<keyword evidence="7 11" id="KW-0067">ATP-binding</keyword>
<proteinExistence type="inferred from homology"/>
<evidence type="ECO:0000256" key="7">
    <source>
        <dbReference type="ARBA" id="ARBA00022840"/>
    </source>
</evidence>
<evidence type="ECO:0000313" key="13">
    <source>
        <dbReference type="EMBL" id="KAK6543554.1"/>
    </source>
</evidence>
<evidence type="ECO:0000256" key="5">
    <source>
        <dbReference type="ARBA" id="ARBA00022741"/>
    </source>
</evidence>
<dbReference type="Gene3D" id="1.10.510.10">
    <property type="entry name" value="Transferase(Phosphotransferase) domain 1"/>
    <property type="match status" value="1"/>
</dbReference>
<keyword evidence="3" id="KW-0723">Serine/threonine-protein kinase</keyword>
<sequence>MAFRRITGRDTSYEFVSHLGQGSFGTVVKLRRTRDGQLMACKTIDCSRHQNMPRFVALEIRTWSSFAQSERYIADFSHDATWTESTQTVRLYMELYEGGDLQSAIARCKHEDRLLHPFMATYWATEIARGMKACHYRGFTHRSIKPSNILLTMPYTFNDMLWALSEGVPLTESQKSLAREFLAWFDNRHPWCQITDFGFGKFTEEAWHPEQCTLASFPGGLSGTPGPRAPETIGNSIGFTNKSDVYSFGCLLYSLCSSISAPNIESPDIPALIRMLSNDYPKRLVNIISRCLDQNPVNRPNSREITDELSEAQLDLSCSQKFGSMRIKLANAISANNEDDDMGEATGFDSDIDNAGRSPETLGPAVELDQEYRNNKLRDALFHANTDNMRAAIAAGGNVNISADTQIQPRSEFNNPGFFPMLLRARELSQKGAFKVSLLTFAVEMHLPSCVRILLENNAHYDVNDQSSNPLMIAAKNNDHEIVSLLVENWDFNVDQQSVNSEVSVLSIAASTGSKDVVARLLGLKAKPFIATKDGDTVIHILAMLEKDRRLADSKATMIESCCNLILDSAPYLVNMRNTECNTPLHSAFLAGARSSFIQLLITRGAIVYYRNMESKNVLDILNESPIYQDKDLIRQILRSGTQKAYAIGDYCLSRDEVFPYCKGTKDGIWIANLASYLRR</sequence>
<dbReference type="InterPro" id="IPR036770">
    <property type="entry name" value="Ankyrin_rpt-contain_sf"/>
</dbReference>
<evidence type="ECO:0000256" key="6">
    <source>
        <dbReference type="ARBA" id="ARBA00022777"/>
    </source>
</evidence>
<dbReference type="EMBL" id="JAVHJO010000001">
    <property type="protein sequence ID" value="KAK6543554.1"/>
    <property type="molecule type" value="Genomic_DNA"/>
</dbReference>
<reference evidence="13 14" key="1">
    <citation type="submission" date="2019-10" db="EMBL/GenBank/DDBJ databases">
        <authorList>
            <person name="Palmer J.M."/>
        </authorList>
    </citation>
    <scope>NUCLEOTIDE SEQUENCE [LARGE SCALE GENOMIC DNA]</scope>
    <source>
        <strain evidence="13 14">TWF694</strain>
    </source>
</reference>
<dbReference type="SUPFAM" id="SSF48403">
    <property type="entry name" value="Ankyrin repeat"/>
    <property type="match status" value="1"/>
</dbReference>
<evidence type="ECO:0000256" key="10">
    <source>
        <dbReference type="PROSITE-ProRule" id="PRU00023"/>
    </source>
</evidence>
<organism evidence="13 14">
    <name type="scientific">Orbilia ellipsospora</name>
    <dbReference type="NCBI Taxonomy" id="2528407"/>
    <lineage>
        <taxon>Eukaryota</taxon>
        <taxon>Fungi</taxon>
        <taxon>Dikarya</taxon>
        <taxon>Ascomycota</taxon>
        <taxon>Pezizomycotina</taxon>
        <taxon>Orbiliomycetes</taxon>
        <taxon>Orbiliales</taxon>
        <taxon>Orbiliaceae</taxon>
        <taxon>Orbilia</taxon>
    </lineage>
</organism>
<keyword evidence="5 11" id="KW-0547">Nucleotide-binding</keyword>